<dbReference type="Proteomes" id="UP001651880">
    <property type="component" value="Unassembled WGS sequence"/>
</dbReference>
<organism evidence="2 3">
    <name type="scientific">Lutispora saccharofermentans</name>
    <dbReference type="NCBI Taxonomy" id="3024236"/>
    <lineage>
        <taxon>Bacteria</taxon>
        <taxon>Bacillati</taxon>
        <taxon>Bacillota</taxon>
        <taxon>Clostridia</taxon>
        <taxon>Lutisporales</taxon>
        <taxon>Lutisporaceae</taxon>
        <taxon>Lutispora</taxon>
    </lineage>
</organism>
<feature type="domain" description="DUF8042" evidence="1">
    <location>
        <begin position="1"/>
        <end position="117"/>
    </location>
</feature>
<comment type="caution">
    <text evidence="2">The sequence shown here is derived from an EMBL/GenBank/DDBJ whole genome shotgun (WGS) entry which is preliminary data.</text>
</comment>
<reference evidence="2 3" key="1">
    <citation type="submission" date="2021-10" db="EMBL/GenBank/DDBJ databases">
        <title>Lutispora strain m25 sp. nov., a thermophilic, non-spore-forming bacterium isolated from a lab-scale methanogenic bioreactor digesting anaerobic sludge.</title>
        <authorList>
            <person name="El Houari A."/>
            <person name="Mcdonald J."/>
        </authorList>
    </citation>
    <scope>NUCLEOTIDE SEQUENCE [LARGE SCALE GENOMIC DNA]</scope>
    <source>
        <strain evidence="3">m25</strain>
    </source>
</reference>
<gene>
    <name evidence="2" type="ORF">LJD61_03515</name>
</gene>
<dbReference type="EMBL" id="JAJEKE010000002">
    <property type="protein sequence ID" value="MCQ1528612.1"/>
    <property type="molecule type" value="Genomic_DNA"/>
</dbReference>
<evidence type="ECO:0000313" key="3">
    <source>
        <dbReference type="Proteomes" id="UP001651880"/>
    </source>
</evidence>
<protein>
    <recommendedName>
        <fullName evidence="1">DUF8042 domain-containing protein</fullName>
    </recommendedName>
</protein>
<name>A0ABT1NBH5_9FIRM</name>
<accession>A0ABT1NBH5</accession>
<keyword evidence="3" id="KW-1185">Reference proteome</keyword>
<dbReference type="Pfam" id="PF26154">
    <property type="entry name" value="DUF8042"/>
    <property type="match status" value="1"/>
</dbReference>
<sequence length="122" mass="14210">MGKYHEVIEKSLQLLETTEEGLIYIQKQLEELRYEEAFIVLKDVMEAIASIEDAIYPMKDRLPENDIDILAVSLRESMNKAISSYEQGKEADLKKQISGNILPSFKNWREEIKRIFVPYIVS</sequence>
<dbReference type="RefSeq" id="WP_255226131.1">
    <property type="nucleotide sequence ID" value="NZ_JAJEKE010000002.1"/>
</dbReference>
<evidence type="ECO:0000259" key="1">
    <source>
        <dbReference type="Pfam" id="PF26154"/>
    </source>
</evidence>
<evidence type="ECO:0000313" key="2">
    <source>
        <dbReference type="EMBL" id="MCQ1528612.1"/>
    </source>
</evidence>
<proteinExistence type="predicted"/>
<dbReference type="InterPro" id="IPR058355">
    <property type="entry name" value="DUF8042"/>
</dbReference>